<dbReference type="InterPro" id="IPR029063">
    <property type="entry name" value="SAM-dependent_MTases_sf"/>
</dbReference>
<dbReference type="SUPFAM" id="SSF53335">
    <property type="entry name" value="S-adenosyl-L-methionine-dependent methyltransferases"/>
    <property type="match status" value="1"/>
</dbReference>
<dbReference type="AlphaFoldDB" id="A0A8K0D345"/>
<evidence type="ECO:0000256" key="6">
    <source>
        <dbReference type="ARBA" id="ARBA00023128"/>
    </source>
</evidence>
<keyword evidence="3" id="KW-0809">Transit peptide</keyword>
<keyword evidence="9" id="KW-1185">Reference proteome</keyword>
<dbReference type="Gene3D" id="3.40.50.150">
    <property type="entry name" value="Vaccinia Virus protein VP39"/>
    <property type="match status" value="1"/>
</dbReference>
<evidence type="ECO:0000313" key="9">
    <source>
        <dbReference type="Proteomes" id="UP000801492"/>
    </source>
</evidence>
<dbReference type="GO" id="GO:0046872">
    <property type="term" value="F:metal ion binding"/>
    <property type="evidence" value="ECO:0007669"/>
    <property type="project" value="UniProtKB-KW"/>
</dbReference>
<evidence type="ECO:0000256" key="4">
    <source>
        <dbReference type="ARBA" id="ARBA00023004"/>
    </source>
</evidence>
<dbReference type="OrthoDB" id="421327at2759"/>
<proteinExistence type="predicted"/>
<reference evidence="8" key="1">
    <citation type="submission" date="2019-08" db="EMBL/GenBank/DDBJ databases">
        <title>The genome of the North American firefly Photinus pyralis.</title>
        <authorList>
            <consortium name="Photinus pyralis genome working group"/>
            <person name="Fallon T.R."/>
            <person name="Sander Lower S.E."/>
            <person name="Weng J.-K."/>
        </authorList>
    </citation>
    <scope>NUCLEOTIDE SEQUENCE</scope>
    <source>
        <strain evidence="8">TRF0915ILg1</strain>
        <tissue evidence="8">Whole body</tissue>
    </source>
</reference>
<evidence type="ECO:0000256" key="3">
    <source>
        <dbReference type="ARBA" id="ARBA00022946"/>
    </source>
</evidence>
<dbReference type="Proteomes" id="UP000801492">
    <property type="component" value="Unassembled WGS sequence"/>
</dbReference>
<comment type="function">
    <text evidence="7">Mitochondrial ribosome (mitoribosome) assembly factor. Binds at the interface of the head and body domains of the mitochondrial small ribosomal subunit (mt-SSU), occluding the mRNA channel and preventing compaction of the head domain towards the body. Probable inactive methyltransferase: retains the characteristic folding and ability to bind S-adenosyl-L-methionine, but it probably lost its methyltransferase activity.</text>
</comment>
<evidence type="ECO:0000313" key="8">
    <source>
        <dbReference type="EMBL" id="KAF2898344.1"/>
    </source>
</evidence>
<evidence type="ECO:0000256" key="2">
    <source>
        <dbReference type="ARBA" id="ARBA00022723"/>
    </source>
</evidence>
<dbReference type="GO" id="GO:0051536">
    <property type="term" value="F:iron-sulfur cluster binding"/>
    <property type="evidence" value="ECO:0007669"/>
    <property type="project" value="UniProtKB-KW"/>
</dbReference>
<evidence type="ECO:0000256" key="1">
    <source>
        <dbReference type="ARBA" id="ARBA00004173"/>
    </source>
</evidence>
<keyword evidence="2" id="KW-0479">Metal-binding</keyword>
<dbReference type="Pfam" id="PF09243">
    <property type="entry name" value="Rsm22"/>
    <property type="match status" value="1"/>
</dbReference>
<organism evidence="8 9">
    <name type="scientific">Ignelater luminosus</name>
    <name type="common">Cucubano</name>
    <name type="synonym">Pyrophorus luminosus</name>
    <dbReference type="NCBI Taxonomy" id="2038154"/>
    <lineage>
        <taxon>Eukaryota</taxon>
        <taxon>Metazoa</taxon>
        <taxon>Ecdysozoa</taxon>
        <taxon>Arthropoda</taxon>
        <taxon>Hexapoda</taxon>
        <taxon>Insecta</taxon>
        <taxon>Pterygota</taxon>
        <taxon>Neoptera</taxon>
        <taxon>Endopterygota</taxon>
        <taxon>Coleoptera</taxon>
        <taxon>Polyphaga</taxon>
        <taxon>Elateriformia</taxon>
        <taxon>Elateroidea</taxon>
        <taxon>Elateridae</taxon>
        <taxon>Agrypninae</taxon>
        <taxon>Pyrophorini</taxon>
        <taxon>Ignelater</taxon>
    </lineage>
</organism>
<comment type="caution">
    <text evidence="8">The sequence shown here is derived from an EMBL/GenBank/DDBJ whole genome shotgun (WGS) entry which is preliminary data.</text>
</comment>
<comment type="subcellular location">
    <subcellularLocation>
        <location evidence="1">Mitochondrion</location>
    </subcellularLocation>
</comment>
<dbReference type="PANTHER" id="PTHR13184">
    <property type="entry name" value="37S RIBOSOMAL PROTEIN S22"/>
    <property type="match status" value="1"/>
</dbReference>
<dbReference type="EMBL" id="VTPC01003572">
    <property type="protein sequence ID" value="KAF2898344.1"/>
    <property type="molecule type" value="Genomic_DNA"/>
</dbReference>
<evidence type="ECO:0008006" key="10">
    <source>
        <dbReference type="Google" id="ProtNLM"/>
    </source>
</evidence>
<accession>A0A8K0D345</accession>
<gene>
    <name evidence="8" type="ORF">ILUMI_07828</name>
</gene>
<keyword evidence="6" id="KW-0496">Mitochondrion</keyword>
<dbReference type="InterPro" id="IPR052571">
    <property type="entry name" value="Mt_RNA_Methyltransferase"/>
</dbReference>
<dbReference type="GO" id="GO:0008168">
    <property type="term" value="F:methyltransferase activity"/>
    <property type="evidence" value="ECO:0007669"/>
    <property type="project" value="InterPro"/>
</dbReference>
<protein>
    <recommendedName>
        <fullName evidence="10">Methyltransferase-like protein 17, mitochondrial</fullName>
    </recommendedName>
</protein>
<dbReference type="GO" id="GO:0005763">
    <property type="term" value="C:mitochondrial small ribosomal subunit"/>
    <property type="evidence" value="ECO:0007669"/>
    <property type="project" value="TreeGrafter"/>
</dbReference>
<name>A0A8K0D345_IGNLU</name>
<dbReference type="InterPro" id="IPR015324">
    <property type="entry name" value="Ribosomal_Rsm22-like"/>
</dbReference>
<evidence type="ECO:0000256" key="5">
    <source>
        <dbReference type="ARBA" id="ARBA00023014"/>
    </source>
</evidence>
<keyword evidence="4" id="KW-0408">Iron</keyword>
<dbReference type="GO" id="GO:0003735">
    <property type="term" value="F:structural constituent of ribosome"/>
    <property type="evidence" value="ECO:0007669"/>
    <property type="project" value="TreeGrafter"/>
</dbReference>
<sequence length="458" mass="52251">MITSRHSKEIIKLPNLIRYFSSKLKPNVKLDEEISTNIENAVIKPRNHPGRVKPRVVTLPDNVLKAMVNVAEDHSVKALIENGHAFERHLSCRLAPTEQGELKNIKRALLQEVLTAETKSNRKNDDEERFQQVVKDKLQKKLRRVVYNWTAVNYNGYNSLLYLFARFAPDYAALVRIFSEINTRDVSFQPKSLFDFGSGTGTATWAANLYWKKSVFEYFNVDSSRDMNDLAQLLLQGGRGTKSVNLKGTFYRQFLPANNVAYDLVVCAYTLLELPSLRSRLQTILNLWNKTASYLVIVEHGTNAGFKVVNEVRDFILNIKDETNIGHVFSPCPHDMICPRFLTDNTPCNFEVSFMSLPFSGPSSLKTERYSYVILKKGKRNGNDPQWPRIVRPPLLKSRHAICRMCTAVGKLEEVIFTASKYGKAAYRCARSSEWGDRLPVEIESDTCSKHDQDDNNS</sequence>
<dbReference type="PANTHER" id="PTHR13184:SF5">
    <property type="entry name" value="METHYLTRANSFERASE-LIKE PROTEIN 17, MITOCHONDRIAL"/>
    <property type="match status" value="1"/>
</dbReference>
<evidence type="ECO:0000256" key="7">
    <source>
        <dbReference type="ARBA" id="ARBA00045681"/>
    </source>
</evidence>
<dbReference type="GO" id="GO:0006412">
    <property type="term" value="P:translation"/>
    <property type="evidence" value="ECO:0007669"/>
    <property type="project" value="InterPro"/>
</dbReference>
<keyword evidence="5" id="KW-0411">Iron-sulfur</keyword>